<dbReference type="InterPro" id="IPR003582">
    <property type="entry name" value="ShKT_dom"/>
</dbReference>
<evidence type="ECO:0000313" key="3">
    <source>
        <dbReference type="Proteomes" id="UP000675881"/>
    </source>
</evidence>
<dbReference type="PROSITE" id="PS51670">
    <property type="entry name" value="SHKT"/>
    <property type="match status" value="1"/>
</dbReference>
<gene>
    <name evidence="2" type="ORF">LSAA_4152</name>
</gene>
<evidence type="ECO:0000313" key="2">
    <source>
        <dbReference type="EMBL" id="CAF2822520.1"/>
    </source>
</evidence>
<protein>
    <submittedName>
        <fullName evidence="2">(salmon louse) hypothetical protein</fullName>
    </submittedName>
</protein>
<sequence length="179" mass="20120">MSTLYLTLLFLLCWAFNAMGRISEFECRDSHYDCPLLVSTTSDACLLPTYQWMCPEQCGVCQASCRDTGASCLEHSESCLQKSIEKQCPKSCASCDDCEDLINSDLCSGYKHRCGEDTSVQYACRKTCGLCDDSCNDASVHESLCYKFENNGYCEKSNTMDFMNRACRRTCGFCFLETC</sequence>
<keyword evidence="3" id="KW-1185">Reference proteome</keyword>
<organism evidence="2 3">
    <name type="scientific">Lepeophtheirus salmonis</name>
    <name type="common">Salmon louse</name>
    <name type="synonym">Caligus salmonis</name>
    <dbReference type="NCBI Taxonomy" id="72036"/>
    <lineage>
        <taxon>Eukaryota</taxon>
        <taxon>Metazoa</taxon>
        <taxon>Ecdysozoa</taxon>
        <taxon>Arthropoda</taxon>
        <taxon>Crustacea</taxon>
        <taxon>Multicrustacea</taxon>
        <taxon>Hexanauplia</taxon>
        <taxon>Copepoda</taxon>
        <taxon>Siphonostomatoida</taxon>
        <taxon>Caligidae</taxon>
        <taxon>Lepeophtheirus</taxon>
    </lineage>
</organism>
<comment type="caution">
    <text evidence="1">Lacks conserved residue(s) required for the propagation of feature annotation.</text>
</comment>
<dbReference type="Pfam" id="PF01549">
    <property type="entry name" value="ShK"/>
    <property type="match status" value="3"/>
</dbReference>
<reference evidence="2" key="1">
    <citation type="submission" date="2021-02" db="EMBL/GenBank/DDBJ databases">
        <authorList>
            <person name="Bekaert M."/>
        </authorList>
    </citation>
    <scope>NUCLEOTIDE SEQUENCE</scope>
    <source>
        <strain evidence="2">IoA-00</strain>
    </source>
</reference>
<accession>A0A7R8CKQ3</accession>
<dbReference type="Gene3D" id="1.10.10.1940">
    <property type="match status" value="1"/>
</dbReference>
<evidence type="ECO:0000256" key="1">
    <source>
        <dbReference type="PROSITE-ProRule" id="PRU01005"/>
    </source>
</evidence>
<proteinExistence type="predicted"/>
<name>A0A7R8CKQ3_LEPSM</name>
<dbReference type="AlphaFoldDB" id="A0A7R8CKQ3"/>
<dbReference type="EMBL" id="HG994592">
    <property type="protein sequence ID" value="CAF2822520.1"/>
    <property type="molecule type" value="Genomic_DNA"/>
</dbReference>
<dbReference type="Proteomes" id="UP000675881">
    <property type="component" value="Chromosome 13"/>
</dbReference>
<dbReference type="SMART" id="SM00254">
    <property type="entry name" value="ShKT"/>
    <property type="match status" value="4"/>
</dbReference>